<dbReference type="EMBL" id="ADVL01000424">
    <property type="protein sequence ID" value="EFH11316.1"/>
    <property type="molecule type" value="Genomic_DNA"/>
</dbReference>
<protein>
    <submittedName>
        <fullName evidence="2">Amidase</fullName>
        <ecNumber evidence="2">3.5.1.-</ecNumber>
    </submittedName>
</protein>
<dbReference type="PANTHER" id="PTHR46310">
    <property type="entry name" value="AMIDASE 1"/>
    <property type="match status" value="1"/>
</dbReference>
<evidence type="ECO:0000259" key="1">
    <source>
        <dbReference type="Pfam" id="PF01425"/>
    </source>
</evidence>
<dbReference type="HOGENOM" id="CLU_009600_0_3_5"/>
<feature type="domain" description="Amidase" evidence="1">
    <location>
        <begin position="296"/>
        <end position="387"/>
    </location>
</feature>
<proteinExistence type="predicted"/>
<dbReference type="InterPro" id="IPR020556">
    <property type="entry name" value="Amidase_CS"/>
</dbReference>
<dbReference type="SUPFAM" id="SSF75304">
    <property type="entry name" value="Amidase signature (AS) enzymes"/>
    <property type="match status" value="1"/>
</dbReference>
<accession>D5RN00</accession>
<evidence type="ECO:0000313" key="3">
    <source>
        <dbReference type="Proteomes" id="UP000005324"/>
    </source>
</evidence>
<evidence type="ECO:0000313" key="2">
    <source>
        <dbReference type="EMBL" id="EFH11316.1"/>
    </source>
</evidence>
<name>D5RN00_9PROT</name>
<dbReference type="PROSITE" id="PS00571">
    <property type="entry name" value="AMIDASES"/>
    <property type="match status" value="1"/>
</dbReference>
<organism evidence="2 3">
    <name type="scientific">Pseudoroseomonas cervicalis ATCC 49957</name>
    <dbReference type="NCBI Taxonomy" id="525371"/>
    <lineage>
        <taxon>Bacteria</taxon>
        <taxon>Pseudomonadati</taxon>
        <taxon>Pseudomonadota</taxon>
        <taxon>Alphaproteobacteria</taxon>
        <taxon>Acetobacterales</taxon>
        <taxon>Roseomonadaceae</taxon>
        <taxon>Roseomonas</taxon>
    </lineage>
</organism>
<dbReference type="AlphaFoldDB" id="D5RN00"/>
<sequence>MALRMTQPTPSAFLPGPRLTLPGRPGGPLAGLRFAAKDLFDIAGHPTGAGNPDWPRSHPVPQRHAWMVQRLLDAGADLAGKTVTCEISLGLLGFNQFDGTPPNPAAPGCLPGGSSSGSASAVAAGEVEIGLGTDTGGSVRVPASLCGIYGLRPTHGRLPFEGVCQQAVSFDTTGWFTRDAATFARVAAILLDEPIPAPGPTPLLLAEDAFALAEAEVREALQAPLAALENLLGGPAQRVSLGTPGELAVWSGQRNILQRREGWRQFRPWIEAANPRFAFNVARNLAIASAFTEAQEVVAASVRERVRARAAALLEGGAVLCIPSTPFTAPPLGLPLPELDALTERISQLTSFAGMAGLPQLSLPLGRAGGKPCGLSIIGARGSDARLVGIAAALEAAQG</sequence>
<gene>
    <name evidence="2" type="ORF">HMPREF0731_2461</name>
</gene>
<dbReference type="InterPro" id="IPR036928">
    <property type="entry name" value="AS_sf"/>
</dbReference>
<reference evidence="2 3" key="1">
    <citation type="submission" date="2010-04" db="EMBL/GenBank/DDBJ databases">
        <authorList>
            <person name="Qin X."/>
            <person name="Bachman B."/>
            <person name="Battles P."/>
            <person name="Bell A."/>
            <person name="Bess C."/>
            <person name="Bickham C."/>
            <person name="Chaboub L."/>
            <person name="Chen D."/>
            <person name="Coyle M."/>
            <person name="Deiros D.R."/>
            <person name="Dinh H."/>
            <person name="Forbes L."/>
            <person name="Fowler G."/>
            <person name="Francisco L."/>
            <person name="Fu Q."/>
            <person name="Gubbala S."/>
            <person name="Hale W."/>
            <person name="Han Y."/>
            <person name="Hemphill L."/>
            <person name="Highlander S.K."/>
            <person name="Hirani K."/>
            <person name="Hogues M."/>
            <person name="Jackson L."/>
            <person name="Jakkamsetti A."/>
            <person name="Javaid M."/>
            <person name="Jiang H."/>
            <person name="Korchina V."/>
            <person name="Kovar C."/>
            <person name="Lara F."/>
            <person name="Lee S."/>
            <person name="Mata R."/>
            <person name="Mathew T."/>
            <person name="Moen C."/>
            <person name="Morales K."/>
            <person name="Munidasa M."/>
            <person name="Nazareth L."/>
            <person name="Ngo R."/>
            <person name="Nguyen L."/>
            <person name="Okwuonu G."/>
            <person name="Ongeri F."/>
            <person name="Patil S."/>
            <person name="Petrosino J."/>
            <person name="Pham C."/>
            <person name="Pham P."/>
            <person name="Pu L.-L."/>
            <person name="Puazo M."/>
            <person name="Raj R."/>
            <person name="Reid J."/>
            <person name="Rouhana J."/>
            <person name="Saada N."/>
            <person name="Shang Y."/>
            <person name="Simmons D."/>
            <person name="Thornton R."/>
            <person name="Warren J."/>
            <person name="Weissenberger G."/>
            <person name="Zhang J."/>
            <person name="Zhang L."/>
            <person name="Zhou C."/>
            <person name="Zhu D."/>
            <person name="Muzny D."/>
            <person name="Worley K."/>
            <person name="Gibbs R."/>
        </authorList>
    </citation>
    <scope>NUCLEOTIDE SEQUENCE [LARGE SCALE GENOMIC DNA]</scope>
    <source>
        <strain evidence="2 3">ATCC 49957</strain>
    </source>
</reference>
<dbReference type="PANTHER" id="PTHR46310:SF7">
    <property type="entry name" value="AMIDASE 1"/>
    <property type="match status" value="1"/>
</dbReference>
<keyword evidence="2" id="KW-0378">Hydrolase</keyword>
<keyword evidence="3" id="KW-1185">Reference proteome</keyword>
<dbReference type="Gene3D" id="3.90.1300.10">
    <property type="entry name" value="Amidase signature (AS) domain"/>
    <property type="match status" value="1"/>
</dbReference>
<dbReference type="NCBIfam" id="NF006169">
    <property type="entry name" value="PRK08310.1"/>
    <property type="match status" value="1"/>
</dbReference>
<dbReference type="Pfam" id="PF01425">
    <property type="entry name" value="Amidase"/>
    <property type="match status" value="2"/>
</dbReference>
<dbReference type="GO" id="GO:0016787">
    <property type="term" value="F:hydrolase activity"/>
    <property type="evidence" value="ECO:0007669"/>
    <property type="project" value="UniProtKB-KW"/>
</dbReference>
<feature type="domain" description="Amidase" evidence="1">
    <location>
        <begin position="23"/>
        <end position="191"/>
    </location>
</feature>
<dbReference type="InterPro" id="IPR023631">
    <property type="entry name" value="Amidase_dom"/>
</dbReference>
<dbReference type="Proteomes" id="UP000005324">
    <property type="component" value="Unassembled WGS sequence"/>
</dbReference>
<comment type="caution">
    <text evidence="2">The sequence shown here is derived from an EMBL/GenBank/DDBJ whole genome shotgun (WGS) entry which is preliminary data.</text>
</comment>
<dbReference type="EC" id="3.5.1.-" evidence="2"/>